<keyword evidence="2" id="KW-1185">Reference proteome</keyword>
<proteinExistence type="predicted"/>
<protein>
    <recommendedName>
        <fullName evidence="3">SnoaL-like domain-containing protein</fullName>
    </recommendedName>
</protein>
<gene>
    <name evidence="1" type="ORF">GCM10010411_73310</name>
</gene>
<organism evidence="1 2">
    <name type="scientific">Actinomadura fulvescens</name>
    <dbReference type="NCBI Taxonomy" id="46160"/>
    <lineage>
        <taxon>Bacteria</taxon>
        <taxon>Bacillati</taxon>
        <taxon>Actinomycetota</taxon>
        <taxon>Actinomycetes</taxon>
        <taxon>Streptosporangiales</taxon>
        <taxon>Thermomonosporaceae</taxon>
        <taxon>Actinomadura</taxon>
    </lineage>
</organism>
<sequence length="329" mass="36137">MAVTFTLTALVVPLPIGGPAQAEQRPVIEGTVTAADQAFIDRQTRFGAMPTYSDPAKPNEEELNARVAVYGSMWTEDATLWEAARLPVVGRQNIETSIRGTLKLVPLFGFRPTRIAVGSGTVMYGADNEATLSGHKVSYPAIYRVVLDKDGKVVQGRRYYDRYTWFKPLRSTLEDVFAGISDRSRGKASPTAGPARPGDVTRRVAAWNRRDAAALVDGVGRAPLSGTGLQERTLRTRAGKIAYLQRFFGKLGTDPQAGLAPGRRVVTREATYQEWYGTVNAQRRTTSFGIIERFGHRDGRVADWSLIFDTLPLIADDSTITDLYGLIKP</sequence>
<evidence type="ECO:0000313" key="1">
    <source>
        <dbReference type="EMBL" id="GAA2625828.1"/>
    </source>
</evidence>
<name>A0ABN3QGC8_9ACTN</name>
<evidence type="ECO:0008006" key="3">
    <source>
        <dbReference type="Google" id="ProtNLM"/>
    </source>
</evidence>
<dbReference type="Gene3D" id="3.10.450.50">
    <property type="match status" value="1"/>
</dbReference>
<dbReference type="InterPro" id="IPR032710">
    <property type="entry name" value="NTF2-like_dom_sf"/>
</dbReference>
<evidence type="ECO:0000313" key="2">
    <source>
        <dbReference type="Proteomes" id="UP001501509"/>
    </source>
</evidence>
<dbReference type="Proteomes" id="UP001501509">
    <property type="component" value="Unassembled WGS sequence"/>
</dbReference>
<reference evidence="1 2" key="1">
    <citation type="journal article" date="2019" name="Int. J. Syst. Evol. Microbiol.">
        <title>The Global Catalogue of Microorganisms (GCM) 10K type strain sequencing project: providing services to taxonomists for standard genome sequencing and annotation.</title>
        <authorList>
            <consortium name="The Broad Institute Genomics Platform"/>
            <consortium name="The Broad Institute Genome Sequencing Center for Infectious Disease"/>
            <person name="Wu L."/>
            <person name="Ma J."/>
        </authorList>
    </citation>
    <scope>NUCLEOTIDE SEQUENCE [LARGE SCALE GENOMIC DNA]</scope>
    <source>
        <strain evidence="1 2">JCM 6833</strain>
    </source>
</reference>
<comment type="caution">
    <text evidence="1">The sequence shown here is derived from an EMBL/GenBank/DDBJ whole genome shotgun (WGS) entry which is preliminary data.</text>
</comment>
<dbReference type="RefSeq" id="WP_344547086.1">
    <property type="nucleotide sequence ID" value="NZ_BAAATD010000012.1"/>
</dbReference>
<accession>A0ABN3QGC8</accession>
<dbReference type="SUPFAM" id="SSF54427">
    <property type="entry name" value="NTF2-like"/>
    <property type="match status" value="2"/>
</dbReference>
<dbReference type="EMBL" id="BAAATD010000012">
    <property type="protein sequence ID" value="GAA2625828.1"/>
    <property type="molecule type" value="Genomic_DNA"/>
</dbReference>